<feature type="transmembrane region" description="Helical" evidence="1">
    <location>
        <begin position="68"/>
        <end position="89"/>
    </location>
</feature>
<dbReference type="InterPro" id="IPR012429">
    <property type="entry name" value="HGSNAT_cat"/>
</dbReference>
<sequence>MLRARATGTARTWLPRLRGTAAGKPRFTGLDAARGLAVLGMVVAHTAVLGLWDESPTAYLGFVHGRSSILFAMIAGISLALMSGGSWIWRARR</sequence>
<dbReference type="Proteomes" id="UP000712713">
    <property type="component" value="Unassembled WGS sequence"/>
</dbReference>
<dbReference type="Pfam" id="PF07786">
    <property type="entry name" value="HGSNAT_cat"/>
    <property type="match status" value="1"/>
</dbReference>
<feature type="transmembrane region" description="Helical" evidence="1">
    <location>
        <begin position="32"/>
        <end position="52"/>
    </location>
</feature>
<proteinExistence type="predicted"/>
<comment type="caution">
    <text evidence="3">The sequence shown here is derived from an EMBL/GenBank/DDBJ whole genome shotgun (WGS) entry which is preliminary data.</text>
</comment>
<evidence type="ECO:0000313" key="4">
    <source>
        <dbReference type="Proteomes" id="UP000712713"/>
    </source>
</evidence>
<evidence type="ECO:0000313" key="3">
    <source>
        <dbReference type="EMBL" id="HJE52204.1"/>
    </source>
</evidence>
<feature type="domain" description="Heparan-alpha-glucosaminide N-acetyltransferase catalytic" evidence="2">
    <location>
        <begin position="26"/>
        <end position="89"/>
    </location>
</feature>
<keyword evidence="1" id="KW-1133">Transmembrane helix</keyword>
<protein>
    <submittedName>
        <fullName evidence="3">DUF1624 domain-containing protein</fullName>
    </submittedName>
</protein>
<organism evidence="3 4">
    <name type="scientific">Tessaracoccus flavescens</name>
    <dbReference type="NCBI Taxonomy" id="399497"/>
    <lineage>
        <taxon>Bacteria</taxon>
        <taxon>Bacillati</taxon>
        <taxon>Actinomycetota</taxon>
        <taxon>Actinomycetes</taxon>
        <taxon>Propionibacteriales</taxon>
        <taxon>Propionibacteriaceae</taxon>
        <taxon>Tessaracoccus</taxon>
    </lineage>
</organism>
<reference evidence="3" key="2">
    <citation type="submission" date="2021-09" db="EMBL/GenBank/DDBJ databases">
        <authorList>
            <person name="Gilroy R."/>
        </authorList>
    </citation>
    <scope>NUCLEOTIDE SEQUENCE</scope>
    <source>
        <strain evidence="3">ChiGjej3B3-7470</strain>
    </source>
</reference>
<dbReference type="EMBL" id="DYZF01000244">
    <property type="protein sequence ID" value="HJE52204.1"/>
    <property type="molecule type" value="Genomic_DNA"/>
</dbReference>
<keyword evidence="1" id="KW-0472">Membrane</keyword>
<keyword evidence="1" id="KW-0812">Transmembrane</keyword>
<dbReference type="AlphaFoldDB" id="A0A921JR28"/>
<name>A0A921JR28_9ACTN</name>
<evidence type="ECO:0000259" key="2">
    <source>
        <dbReference type="Pfam" id="PF07786"/>
    </source>
</evidence>
<accession>A0A921JR28</accession>
<evidence type="ECO:0000256" key="1">
    <source>
        <dbReference type="SAM" id="Phobius"/>
    </source>
</evidence>
<gene>
    <name evidence="3" type="ORF">K8V15_09585</name>
</gene>
<reference evidence="3" key="1">
    <citation type="journal article" date="2021" name="PeerJ">
        <title>Extensive microbial diversity within the chicken gut microbiome revealed by metagenomics and culture.</title>
        <authorList>
            <person name="Gilroy R."/>
            <person name="Ravi A."/>
            <person name="Getino M."/>
            <person name="Pursley I."/>
            <person name="Horton D.L."/>
            <person name="Alikhan N.F."/>
            <person name="Baker D."/>
            <person name="Gharbi K."/>
            <person name="Hall N."/>
            <person name="Watson M."/>
            <person name="Adriaenssens E.M."/>
            <person name="Foster-Nyarko E."/>
            <person name="Jarju S."/>
            <person name="Secka A."/>
            <person name="Antonio M."/>
            <person name="Oren A."/>
            <person name="Chaudhuri R.R."/>
            <person name="La Ragione R."/>
            <person name="Hildebrand F."/>
            <person name="Pallen M.J."/>
        </authorList>
    </citation>
    <scope>NUCLEOTIDE SEQUENCE</scope>
    <source>
        <strain evidence="3">ChiGjej3B3-7470</strain>
    </source>
</reference>